<accession>A0A0V0YM17</accession>
<gene>
    <name evidence="1" type="ORF">T4E_4220</name>
</gene>
<dbReference type="EMBL" id="JYDU01000003">
    <property type="protein sequence ID" value="KRY01390.1"/>
    <property type="molecule type" value="Genomic_DNA"/>
</dbReference>
<name>A0A0V0YM17_TRIPS</name>
<dbReference type="AlphaFoldDB" id="A0A0V0YM17"/>
<evidence type="ECO:0000313" key="1">
    <source>
        <dbReference type="EMBL" id="KRY01390.1"/>
    </source>
</evidence>
<reference evidence="1 2" key="1">
    <citation type="submission" date="2015-01" db="EMBL/GenBank/DDBJ databases">
        <title>Evolution of Trichinella species and genotypes.</title>
        <authorList>
            <person name="Korhonen P.K."/>
            <person name="Edoardo P."/>
            <person name="Giuseppe L.R."/>
            <person name="Gasser R.B."/>
        </authorList>
    </citation>
    <scope>NUCLEOTIDE SEQUENCE [LARGE SCALE GENOMIC DNA]</scope>
    <source>
        <strain evidence="1">ISS141</strain>
    </source>
</reference>
<dbReference type="Proteomes" id="UP000054815">
    <property type="component" value="Unassembled WGS sequence"/>
</dbReference>
<evidence type="ECO:0000313" key="2">
    <source>
        <dbReference type="Proteomes" id="UP000054815"/>
    </source>
</evidence>
<proteinExistence type="predicted"/>
<protein>
    <submittedName>
        <fullName evidence="1">Uncharacterized protein</fullName>
    </submittedName>
</protein>
<comment type="caution">
    <text evidence="1">The sequence shown here is derived from an EMBL/GenBank/DDBJ whole genome shotgun (WGS) entry which is preliminary data.</text>
</comment>
<organism evidence="1 2">
    <name type="scientific">Trichinella pseudospiralis</name>
    <name type="common">Parasitic roundworm</name>
    <dbReference type="NCBI Taxonomy" id="6337"/>
    <lineage>
        <taxon>Eukaryota</taxon>
        <taxon>Metazoa</taxon>
        <taxon>Ecdysozoa</taxon>
        <taxon>Nematoda</taxon>
        <taxon>Enoplea</taxon>
        <taxon>Dorylaimia</taxon>
        <taxon>Trichinellida</taxon>
        <taxon>Trichinellidae</taxon>
        <taxon>Trichinella</taxon>
    </lineage>
</organism>
<sequence>MAKCSGLPERQNVGKIVPYLHSWKVKRTYRNLLVAEHLNEIVWLFWQPEVHSFISVGLEEGVAPWEASLSLFLSRIRKLAIPNRVQAVLLTLAAGRQLQAVLFTTHFPPHFLQWALFRVRSFLGMFLPPSSLSTVTVNLNKLSKAKFPTRPVVICDLWLWPTAERGRPTAAHAAQPTVAVDYCTKRPCRVVVIILSQKRGRQPYLTINKHPVLQPGSVLDRFNVD</sequence>